<name>A0A3M8B2W7_9BACL</name>
<keyword evidence="4 7" id="KW-0812">Transmembrane</keyword>
<evidence type="ECO:0000256" key="3">
    <source>
        <dbReference type="ARBA" id="ARBA00022475"/>
    </source>
</evidence>
<dbReference type="OrthoDB" id="65129at2"/>
<evidence type="ECO:0000313" key="9">
    <source>
        <dbReference type="EMBL" id="RNB57776.1"/>
    </source>
</evidence>
<reference evidence="9 10" key="1">
    <citation type="submission" date="2018-10" db="EMBL/GenBank/DDBJ databases">
        <title>Phylogenomics of Brevibacillus.</title>
        <authorList>
            <person name="Dunlap C."/>
        </authorList>
    </citation>
    <scope>NUCLEOTIDE SEQUENCE [LARGE SCALE GENOMIC DNA]</scope>
    <source>
        <strain evidence="9 10">DSM 100115</strain>
    </source>
</reference>
<dbReference type="InterPro" id="IPR002656">
    <property type="entry name" value="Acyl_transf_3_dom"/>
</dbReference>
<feature type="domain" description="Acyltransferase 3" evidence="8">
    <location>
        <begin position="4"/>
        <end position="327"/>
    </location>
</feature>
<keyword evidence="6 7" id="KW-0472">Membrane</keyword>
<dbReference type="PANTHER" id="PTHR40074">
    <property type="entry name" value="O-ACETYLTRANSFERASE WECH"/>
    <property type="match status" value="1"/>
</dbReference>
<evidence type="ECO:0000259" key="8">
    <source>
        <dbReference type="Pfam" id="PF01757"/>
    </source>
</evidence>
<dbReference type="GO" id="GO:0009246">
    <property type="term" value="P:enterobacterial common antigen biosynthetic process"/>
    <property type="evidence" value="ECO:0007669"/>
    <property type="project" value="TreeGrafter"/>
</dbReference>
<keyword evidence="5 7" id="KW-1133">Transmembrane helix</keyword>
<feature type="transmembrane region" description="Helical" evidence="7">
    <location>
        <begin position="39"/>
        <end position="57"/>
    </location>
</feature>
<feature type="transmembrane region" description="Helical" evidence="7">
    <location>
        <begin position="152"/>
        <end position="175"/>
    </location>
</feature>
<comment type="caution">
    <text evidence="9">The sequence shown here is derived from an EMBL/GenBank/DDBJ whole genome shotgun (WGS) entry which is preliminary data.</text>
</comment>
<comment type="similarity">
    <text evidence="2">Belongs to the acyltransferase 3 family.</text>
</comment>
<dbReference type="AlphaFoldDB" id="A0A3M8B2W7"/>
<gene>
    <name evidence="9" type="ORF">EDM57_09665</name>
</gene>
<dbReference type="GO" id="GO:0005886">
    <property type="term" value="C:plasma membrane"/>
    <property type="evidence" value="ECO:0007669"/>
    <property type="project" value="UniProtKB-SubCell"/>
</dbReference>
<feature type="transmembrane region" description="Helical" evidence="7">
    <location>
        <begin position="214"/>
        <end position="232"/>
    </location>
</feature>
<feature type="transmembrane region" description="Helical" evidence="7">
    <location>
        <begin position="115"/>
        <end position="140"/>
    </location>
</feature>
<evidence type="ECO:0000313" key="10">
    <source>
        <dbReference type="Proteomes" id="UP000268829"/>
    </source>
</evidence>
<keyword evidence="3" id="KW-1003">Cell membrane</keyword>
<evidence type="ECO:0000256" key="7">
    <source>
        <dbReference type="SAM" id="Phobius"/>
    </source>
</evidence>
<organism evidence="9 10">
    <name type="scientific">Brevibacillus gelatini</name>
    <dbReference type="NCBI Taxonomy" id="1655277"/>
    <lineage>
        <taxon>Bacteria</taxon>
        <taxon>Bacillati</taxon>
        <taxon>Bacillota</taxon>
        <taxon>Bacilli</taxon>
        <taxon>Bacillales</taxon>
        <taxon>Paenibacillaceae</taxon>
        <taxon>Brevibacillus</taxon>
    </lineage>
</organism>
<proteinExistence type="inferred from homology"/>
<keyword evidence="9" id="KW-0012">Acyltransferase</keyword>
<evidence type="ECO:0000256" key="5">
    <source>
        <dbReference type="ARBA" id="ARBA00022989"/>
    </source>
</evidence>
<feature type="transmembrane region" description="Helical" evidence="7">
    <location>
        <begin position="78"/>
        <end position="95"/>
    </location>
</feature>
<dbReference type="Proteomes" id="UP000268829">
    <property type="component" value="Unassembled WGS sequence"/>
</dbReference>
<feature type="transmembrane region" description="Helical" evidence="7">
    <location>
        <begin position="308"/>
        <end position="329"/>
    </location>
</feature>
<protein>
    <submittedName>
        <fullName evidence="9">Acyltransferase</fullName>
    </submittedName>
</protein>
<feature type="transmembrane region" description="Helical" evidence="7">
    <location>
        <begin position="181"/>
        <end position="202"/>
    </location>
</feature>
<keyword evidence="9" id="KW-0808">Transferase</keyword>
<evidence type="ECO:0000256" key="1">
    <source>
        <dbReference type="ARBA" id="ARBA00004651"/>
    </source>
</evidence>
<evidence type="ECO:0000256" key="2">
    <source>
        <dbReference type="ARBA" id="ARBA00007400"/>
    </source>
</evidence>
<dbReference type="PANTHER" id="PTHR40074:SF2">
    <property type="entry name" value="O-ACETYLTRANSFERASE WECH"/>
    <property type="match status" value="1"/>
</dbReference>
<dbReference type="GO" id="GO:0016413">
    <property type="term" value="F:O-acetyltransferase activity"/>
    <property type="evidence" value="ECO:0007669"/>
    <property type="project" value="TreeGrafter"/>
</dbReference>
<feature type="transmembrane region" description="Helical" evidence="7">
    <location>
        <begin position="248"/>
        <end position="266"/>
    </location>
</feature>
<dbReference type="EMBL" id="RHHS01000021">
    <property type="protein sequence ID" value="RNB57776.1"/>
    <property type="molecule type" value="Genomic_DNA"/>
</dbReference>
<comment type="subcellular location">
    <subcellularLocation>
        <location evidence="1">Cell membrane</location>
        <topology evidence="1">Multi-pass membrane protein</topology>
    </subcellularLocation>
</comment>
<sequence length="365" mass="42347">MRIKEIDYLRAFCAFSVIVIHVTAGYIDQESTAYVFNQIARYAVPLFILLSGFGLGFSERKKNTTYLEFLKKRYNKILLPYFLWSIFYFVFSNRYRIGSTDADVTELFSLFIKQLYTGTAYVHLYFLIIMIQLYLVFPVLQKWLIEKRYHTLVGSFFISLCMHAAIYLHAVGVIVLPSLGVPYVILSPVWVFYFVLGIYVSMERERFIRLTEKITFAQMTFVWLLTFVLLLLDSKYTNTFASSTKPSTILYTLSSLVFLFKGLRYVAYARPKMSALFLWYSTHSFFIYLIHPLIISWLVLAFPNHWRGTMGLLALIISTILLSTLLTYLGSKFKRIHIVGGVYTGNVARLKPGEIKSGNHEALRL</sequence>
<feature type="transmembrane region" description="Helical" evidence="7">
    <location>
        <begin position="7"/>
        <end position="27"/>
    </location>
</feature>
<dbReference type="RefSeq" id="WP_122904558.1">
    <property type="nucleotide sequence ID" value="NZ_RHHS01000021.1"/>
</dbReference>
<accession>A0A3M8B2W7</accession>
<evidence type="ECO:0000256" key="6">
    <source>
        <dbReference type="ARBA" id="ARBA00023136"/>
    </source>
</evidence>
<keyword evidence="10" id="KW-1185">Reference proteome</keyword>
<dbReference type="Pfam" id="PF01757">
    <property type="entry name" value="Acyl_transf_3"/>
    <property type="match status" value="1"/>
</dbReference>
<evidence type="ECO:0000256" key="4">
    <source>
        <dbReference type="ARBA" id="ARBA00022692"/>
    </source>
</evidence>
<feature type="transmembrane region" description="Helical" evidence="7">
    <location>
        <begin position="278"/>
        <end position="302"/>
    </location>
</feature>